<evidence type="ECO:0000313" key="2">
    <source>
        <dbReference type="EnsemblPlants" id="PNT78110"/>
    </source>
</evidence>
<reference evidence="1" key="2">
    <citation type="submission" date="2017-06" db="EMBL/GenBank/DDBJ databases">
        <title>WGS assembly of Brachypodium distachyon.</title>
        <authorList>
            <consortium name="The International Brachypodium Initiative"/>
            <person name="Lucas S."/>
            <person name="Harmon-Smith M."/>
            <person name="Lail K."/>
            <person name="Tice H."/>
            <person name="Grimwood J."/>
            <person name="Bruce D."/>
            <person name="Barry K."/>
            <person name="Shu S."/>
            <person name="Lindquist E."/>
            <person name="Wang M."/>
            <person name="Pitluck S."/>
            <person name="Vogel J.P."/>
            <person name="Garvin D.F."/>
            <person name="Mockler T.C."/>
            <person name="Schmutz J."/>
            <person name="Rokhsar D."/>
            <person name="Bevan M.W."/>
        </authorList>
    </citation>
    <scope>NUCLEOTIDE SEQUENCE</scope>
    <source>
        <strain evidence="1">Bd21</strain>
    </source>
</reference>
<accession>A0A2K2DV02</accession>
<evidence type="ECO:0000313" key="1">
    <source>
        <dbReference type="EMBL" id="PNT78110.1"/>
    </source>
</evidence>
<dbReference type="OrthoDB" id="676271at2759"/>
<organism evidence="1">
    <name type="scientific">Brachypodium distachyon</name>
    <name type="common">Purple false brome</name>
    <name type="synonym">Trachynia distachya</name>
    <dbReference type="NCBI Taxonomy" id="15368"/>
    <lineage>
        <taxon>Eukaryota</taxon>
        <taxon>Viridiplantae</taxon>
        <taxon>Streptophyta</taxon>
        <taxon>Embryophyta</taxon>
        <taxon>Tracheophyta</taxon>
        <taxon>Spermatophyta</taxon>
        <taxon>Magnoliopsida</taxon>
        <taxon>Liliopsida</taxon>
        <taxon>Poales</taxon>
        <taxon>Poaceae</taxon>
        <taxon>BOP clade</taxon>
        <taxon>Pooideae</taxon>
        <taxon>Stipodae</taxon>
        <taxon>Brachypodieae</taxon>
        <taxon>Brachypodium</taxon>
    </lineage>
</organism>
<gene>
    <name evidence="1" type="ORF">BRADI_1g73744v3</name>
</gene>
<dbReference type="AlphaFoldDB" id="A0A2K2DV02"/>
<keyword evidence="3" id="KW-1185">Reference proteome</keyword>
<reference evidence="1 2" key="1">
    <citation type="journal article" date="2010" name="Nature">
        <title>Genome sequencing and analysis of the model grass Brachypodium distachyon.</title>
        <authorList>
            <consortium name="International Brachypodium Initiative"/>
        </authorList>
    </citation>
    <scope>NUCLEOTIDE SEQUENCE [LARGE SCALE GENOMIC DNA]</scope>
    <source>
        <strain evidence="1 2">Bd21</strain>
    </source>
</reference>
<dbReference type="PANTHER" id="PTHR32133">
    <property type="entry name" value="OS07G0120400 PROTEIN"/>
    <property type="match status" value="1"/>
</dbReference>
<dbReference type="Gramene" id="PNT78110">
    <property type="protein sequence ID" value="PNT78110"/>
    <property type="gene ID" value="BRADI_1g73744v3"/>
</dbReference>
<proteinExistence type="predicted"/>
<reference evidence="2" key="3">
    <citation type="submission" date="2018-08" db="UniProtKB">
        <authorList>
            <consortium name="EnsemblPlants"/>
        </authorList>
    </citation>
    <scope>IDENTIFICATION</scope>
    <source>
        <strain evidence="2">cv. Bd21</strain>
    </source>
</reference>
<dbReference type="SUPFAM" id="SSF81383">
    <property type="entry name" value="F-box domain"/>
    <property type="match status" value="1"/>
</dbReference>
<dbReference type="EnsemblPlants" id="PNT78110">
    <property type="protein sequence ID" value="PNT78110"/>
    <property type="gene ID" value="BRADI_1g73744v3"/>
</dbReference>
<evidence type="ECO:0000313" key="3">
    <source>
        <dbReference type="Proteomes" id="UP000008810"/>
    </source>
</evidence>
<name>A0A2K2DV02_BRADI</name>
<dbReference type="EMBL" id="CM000880">
    <property type="protein sequence ID" value="PNT78110.1"/>
    <property type="molecule type" value="Genomic_DNA"/>
</dbReference>
<evidence type="ECO:0008006" key="4">
    <source>
        <dbReference type="Google" id="ProtNLM"/>
    </source>
</evidence>
<sequence length="380" mass="42049">MREIFLRVPPDDPASLVRAAAVCKAWRAILLSSDDAASFARDYRAFHGPPPPMLGFLHNKCYKTHCLSHFVSTTATPSFRPPACHGRRHWYALDSRHGRALFYTPKSDEDFVVCDPITDDRWAIHADPRYSDVMWKPQDGDEDEEEKTWNAAVLCAKDRCDHLDCHGGPFLVAFVGSDEQRGTFASVYSSETDQWSKVIFLNQPNAIMEAGHSAVLGSKVYFPCKQSTQIVEFNMGEHKLAVINKPFNQAYLALVGVEDGMLLFAGLRESKLHLLSMEAGPNGAVAWVRCRIIALKPLLPSRALLKASVVGFAEGIGAIFLSTEAGLFKIELNSGRSRKIYRKMFFEKIMPYTSFYTGVRNVGGCSGRASGAGVTATTAM</sequence>
<dbReference type="Proteomes" id="UP000008810">
    <property type="component" value="Chromosome 1"/>
</dbReference>
<protein>
    <recommendedName>
        <fullName evidence="4">F-box domain-containing protein</fullName>
    </recommendedName>
</protein>
<dbReference type="PANTHER" id="PTHR32133:SF343">
    <property type="entry name" value="F-BOX DOMAIN-CONTAINING PROTEIN"/>
    <property type="match status" value="1"/>
</dbReference>
<dbReference type="InterPro" id="IPR036047">
    <property type="entry name" value="F-box-like_dom_sf"/>
</dbReference>
<dbReference type="InParanoid" id="A0A2K2DV02"/>